<sequence>MEDKKLSVYKEIYKITIDRLTEIHKTVVNYLGPAQFSSDINNVLSNVGSKISYVEVAAPINLNIITPNKAAFNTVAPNSVTPLNDDICVYCKKVGHWISEFQKILAEYKSLYFKCWSSKHKINNCESTTRLPPP</sequence>
<dbReference type="InterPro" id="IPR036875">
    <property type="entry name" value="Znf_CCHC_sf"/>
</dbReference>
<dbReference type="GO" id="GO:0008270">
    <property type="term" value="F:zinc ion binding"/>
    <property type="evidence" value="ECO:0007669"/>
    <property type="project" value="InterPro"/>
</dbReference>
<gene>
    <name evidence="1" type="ORF">GLOINDRAFT_16199</name>
</gene>
<proteinExistence type="predicted"/>
<dbReference type="AlphaFoldDB" id="U9UVT7"/>
<accession>U9UVT7</accession>
<dbReference type="SUPFAM" id="SSF57756">
    <property type="entry name" value="Retrovirus zinc finger-like domains"/>
    <property type="match status" value="1"/>
</dbReference>
<protein>
    <submittedName>
        <fullName evidence="1">Uncharacterized protein</fullName>
    </submittedName>
</protein>
<dbReference type="GO" id="GO:0003676">
    <property type="term" value="F:nucleic acid binding"/>
    <property type="evidence" value="ECO:0007669"/>
    <property type="project" value="InterPro"/>
</dbReference>
<organism evidence="1">
    <name type="scientific">Rhizophagus irregularis (strain DAOM 181602 / DAOM 197198 / MUCL 43194)</name>
    <name type="common">Arbuscular mycorrhizal fungus</name>
    <name type="synonym">Glomus intraradices</name>
    <dbReference type="NCBI Taxonomy" id="747089"/>
    <lineage>
        <taxon>Eukaryota</taxon>
        <taxon>Fungi</taxon>
        <taxon>Fungi incertae sedis</taxon>
        <taxon>Mucoromycota</taxon>
        <taxon>Glomeromycotina</taxon>
        <taxon>Glomeromycetes</taxon>
        <taxon>Glomerales</taxon>
        <taxon>Glomeraceae</taxon>
        <taxon>Rhizophagus</taxon>
    </lineage>
</organism>
<evidence type="ECO:0000313" key="1">
    <source>
        <dbReference type="EMBL" id="ESA22668.1"/>
    </source>
</evidence>
<name>U9UVT7_RHIID</name>
<dbReference type="HOGENOM" id="CLU_1897295_0_0_1"/>
<dbReference type="EMBL" id="KI275385">
    <property type="protein sequence ID" value="ESA22668.1"/>
    <property type="molecule type" value="Genomic_DNA"/>
</dbReference>
<reference evidence="1" key="1">
    <citation type="submission" date="2013-07" db="EMBL/GenBank/DDBJ databases">
        <title>The genome of an arbuscular mycorrhizal fungus provides insights into the evolution of the oldest plant symbiosis.</title>
        <authorList>
            <consortium name="DOE Joint Genome Institute"/>
            <person name="Tisserant E."/>
            <person name="Malbreil M."/>
            <person name="Kuo A."/>
            <person name="Kohler A."/>
            <person name="Symeonidi A."/>
            <person name="Balestrini R."/>
            <person name="Charron P."/>
            <person name="Duensing N."/>
            <person name="Frei-dit-Frey N."/>
            <person name="Gianinazzi-Pearson V."/>
            <person name="Gilbert B."/>
            <person name="Handa Y."/>
            <person name="Hijri M."/>
            <person name="Kaul R."/>
            <person name="Kawaguchi M."/>
            <person name="Krajinski F."/>
            <person name="Lammers P."/>
            <person name="Lapierre D."/>
            <person name="Masclaux F.G."/>
            <person name="Murat C."/>
            <person name="Morin E."/>
            <person name="Ndikumana S."/>
            <person name="Pagni M."/>
            <person name="Petitpierre D."/>
            <person name="Requena N."/>
            <person name="Rosikiewicz P."/>
            <person name="Riley R."/>
            <person name="Saito K."/>
            <person name="San Clemente H."/>
            <person name="Shapiro H."/>
            <person name="van Tuinen D."/>
            <person name="Becard G."/>
            <person name="Bonfante P."/>
            <person name="Paszkowski U."/>
            <person name="Shachar-Hill Y."/>
            <person name="Young J.P."/>
            <person name="Sanders I.R."/>
            <person name="Henrissat B."/>
            <person name="Rensing S.A."/>
            <person name="Grigoriev I.V."/>
            <person name="Corradi N."/>
            <person name="Roux C."/>
            <person name="Martin F."/>
        </authorList>
    </citation>
    <scope>NUCLEOTIDE SEQUENCE</scope>
    <source>
        <strain evidence="1">DAOM 197198</strain>
    </source>
</reference>